<dbReference type="PROSITE" id="PS50879">
    <property type="entry name" value="RNASE_H_1"/>
    <property type="match status" value="1"/>
</dbReference>
<gene>
    <name evidence="2" type="ORF">ENM99_02385</name>
</gene>
<dbReference type="Proteomes" id="UP000886400">
    <property type="component" value="Unassembled WGS sequence"/>
</dbReference>
<dbReference type="AlphaFoldDB" id="A0A7C6EA79"/>
<dbReference type="GO" id="GO:0003676">
    <property type="term" value="F:nucleic acid binding"/>
    <property type="evidence" value="ECO:0007669"/>
    <property type="project" value="InterPro"/>
</dbReference>
<dbReference type="PANTHER" id="PTHR48475:SF1">
    <property type="entry name" value="RNASE H TYPE-1 DOMAIN-CONTAINING PROTEIN"/>
    <property type="match status" value="1"/>
</dbReference>
<dbReference type="Gene3D" id="3.30.420.10">
    <property type="entry name" value="Ribonuclease H-like superfamily/Ribonuclease H"/>
    <property type="match status" value="1"/>
</dbReference>
<name>A0A7C6EA79_DESAE</name>
<dbReference type="Pfam" id="PF13456">
    <property type="entry name" value="RVT_3"/>
    <property type="match status" value="1"/>
</dbReference>
<sequence>MKLGLLRKFCELRSVEKTADYFGISIDDFFSKISQICKDLEVDKPLAKKNQSTEPDKPLIIYIDGASSNNPGPAGIGIIFMQDEQIIDTVSEYIGEKTNNEAEYTALLEALKKGLDFGVKSIKVFSDSELVVKQIKGIYAVKQEHLKKLNKEALSLIEKFDHFEINHVVRSLNAKADKLAKSAIEHNSKLTHK</sequence>
<feature type="domain" description="RNase H type-1" evidence="1">
    <location>
        <begin position="55"/>
        <end position="185"/>
    </location>
</feature>
<dbReference type="FunFam" id="3.30.420.10:FF:000076">
    <property type="entry name" value="RBR-type E3 ubiquitin transferase"/>
    <property type="match status" value="1"/>
</dbReference>
<dbReference type="EMBL" id="DRZX01000115">
    <property type="protein sequence ID" value="HHS48694.1"/>
    <property type="molecule type" value="Genomic_DNA"/>
</dbReference>
<dbReference type="PANTHER" id="PTHR48475">
    <property type="entry name" value="RIBONUCLEASE H"/>
    <property type="match status" value="1"/>
</dbReference>
<dbReference type="SUPFAM" id="SSF53098">
    <property type="entry name" value="Ribonuclease H-like"/>
    <property type="match status" value="1"/>
</dbReference>
<dbReference type="InterPro" id="IPR012337">
    <property type="entry name" value="RNaseH-like_sf"/>
</dbReference>
<comment type="caution">
    <text evidence="2">The sequence shown here is derived from an EMBL/GenBank/DDBJ whole genome shotgun (WGS) entry which is preliminary data.</text>
</comment>
<protein>
    <submittedName>
        <fullName evidence="2">Ribonuclease HI family protein</fullName>
    </submittedName>
</protein>
<proteinExistence type="predicted"/>
<dbReference type="CDD" id="cd09279">
    <property type="entry name" value="RNase_HI_like"/>
    <property type="match status" value="1"/>
</dbReference>
<evidence type="ECO:0000313" key="2">
    <source>
        <dbReference type="EMBL" id="HHS48694.1"/>
    </source>
</evidence>
<dbReference type="InterPro" id="IPR002156">
    <property type="entry name" value="RNaseH_domain"/>
</dbReference>
<dbReference type="InterPro" id="IPR036397">
    <property type="entry name" value="RNaseH_sf"/>
</dbReference>
<accession>A0A7C6EA79</accession>
<dbReference type="GO" id="GO:0004523">
    <property type="term" value="F:RNA-DNA hybrid ribonuclease activity"/>
    <property type="evidence" value="ECO:0007669"/>
    <property type="project" value="InterPro"/>
</dbReference>
<organism evidence="2">
    <name type="scientific">Desulfurella acetivorans</name>
    <dbReference type="NCBI Taxonomy" id="33002"/>
    <lineage>
        <taxon>Bacteria</taxon>
        <taxon>Pseudomonadati</taxon>
        <taxon>Campylobacterota</taxon>
        <taxon>Desulfurellia</taxon>
        <taxon>Desulfurellales</taxon>
        <taxon>Desulfurellaceae</taxon>
        <taxon>Desulfurella</taxon>
    </lineage>
</organism>
<reference evidence="2" key="1">
    <citation type="journal article" date="2020" name="mSystems">
        <title>Genome- and Community-Level Interaction Insights into Carbon Utilization and Element Cycling Functions of Hydrothermarchaeota in Hydrothermal Sediment.</title>
        <authorList>
            <person name="Zhou Z."/>
            <person name="Liu Y."/>
            <person name="Xu W."/>
            <person name="Pan J."/>
            <person name="Luo Z.H."/>
            <person name="Li M."/>
        </authorList>
    </citation>
    <scope>NUCLEOTIDE SEQUENCE [LARGE SCALE GENOMIC DNA]</scope>
    <source>
        <strain evidence="2">SpSt-1135</strain>
    </source>
</reference>
<evidence type="ECO:0000259" key="1">
    <source>
        <dbReference type="PROSITE" id="PS50879"/>
    </source>
</evidence>